<name>A0ABT7PNJ5_9BACT</name>
<sequence length="388" mass="42423">MSHAPDRSQRLSWFSPVTRQQIVLLGIGHTNAHLVKQWADSSIDNCDLVCVSQFAESTYSGMLPGTLGGQFSDQAMRIDLRALVESVGARLVIDETVGLDTESRQLHLSKLGGLRYDVLAIGVGSMPKGHQQFSGQPHVVPIKPMQTFLTRLDRARNNYANSGEATICVVGGGVAGVEISLCLHQHLQRANVRSKICIVSSGDRIAGGLCKRSLRRLEKLLRQRSIDVVTGQSVVGVDRQGLDTRSGEHIASDVVIWATGAEAPTVLSRLDLQTDADGFIATLPTLQAVSDRRVFAVGDCGTIIDHPCPKAGVYAVRQGPVLWSNVRAVLNDEPLTEFRPQQGFLKLLNTGDDRALLDYGQFSVHARWCLTLKNYIDRSFVQDYQVNS</sequence>
<evidence type="ECO:0000256" key="1">
    <source>
        <dbReference type="ARBA" id="ARBA00001974"/>
    </source>
</evidence>
<comment type="cofactor">
    <cofactor evidence="1">
        <name>FAD</name>
        <dbReference type="ChEBI" id="CHEBI:57692"/>
    </cofactor>
</comment>
<keyword evidence="2" id="KW-0285">Flavoprotein</keyword>
<proteinExistence type="predicted"/>
<dbReference type="PANTHER" id="PTHR42913">
    <property type="entry name" value="APOPTOSIS-INDUCING FACTOR 1"/>
    <property type="match status" value="1"/>
</dbReference>
<evidence type="ECO:0000256" key="3">
    <source>
        <dbReference type="ARBA" id="ARBA00022827"/>
    </source>
</evidence>
<evidence type="ECO:0000259" key="5">
    <source>
        <dbReference type="Pfam" id="PF07992"/>
    </source>
</evidence>
<protein>
    <submittedName>
        <fullName evidence="6">FAD-dependent oxidoreductase</fullName>
    </submittedName>
</protein>
<evidence type="ECO:0000313" key="6">
    <source>
        <dbReference type="EMBL" id="MDM4018082.1"/>
    </source>
</evidence>
<gene>
    <name evidence="6" type="ORF">QTN89_21720</name>
</gene>
<dbReference type="RefSeq" id="WP_289165720.1">
    <property type="nucleotide sequence ID" value="NZ_JASZZN010000018.1"/>
</dbReference>
<dbReference type="Pfam" id="PF07992">
    <property type="entry name" value="Pyr_redox_2"/>
    <property type="match status" value="1"/>
</dbReference>
<dbReference type="InterPro" id="IPR036188">
    <property type="entry name" value="FAD/NAD-bd_sf"/>
</dbReference>
<keyword evidence="3" id="KW-0274">FAD</keyword>
<organism evidence="6 7">
    <name type="scientific">Roseiconus lacunae</name>
    <dbReference type="NCBI Taxonomy" id="2605694"/>
    <lineage>
        <taxon>Bacteria</taxon>
        <taxon>Pseudomonadati</taxon>
        <taxon>Planctomycetota</taxon>
        <taxon>Planctomycetia</taxon>
        <taxon>Pirellulales</taxon>
        <taxon>Pirellulaceae</taxon>
        <taxon>Roseiconus</taxon>
    </lineage>
</organism>
<dbReference type="NCBIfam" id="TIGR03169">
    <property type="entry name" value="Nterm_to_SelD"/>
    <property type="match status" value="1"/>
</dbReference>
<dbReference type="InterPro" id="IPR017584">
    <property type="entry name" value="Pyridine_nucleo_diS_OxRdtase_N"/>
</dbReference>
<comment type="caution">
    <text evidence="6">The sequence shown here is derived from an EMBL/GenBank/DDBJ whole genome shotgun (WGS) entry which is preliminary data.</text>
</comment>
<dbReference type="PANTHER" id="PTHR42913:SF9">
    <property type="entry name" value="SLR1591 PROTEIN"/>
    <property type="match status" value="1"/>
</dbReference>
<evidence type="ECO:0000313" key="7">
    <source>
        <dbReference type="Proteomes" id="UP001239462"/>
    </source>
</evidence>
<feature type="domain" description="FAD/NAD(P)-binding" evidence="5">
    <location>
        <begin position="22"/>
        <end position="318"/>
    </location>
</feature>
<keyword evidence="4" id="KW-0560">Oxidoreductase</keyword>
<dbReference type="InterPro" id="IPR051169">
    <property type="entry name" value="NADH-Q_oxidoreductase"/>
</dbReference>
<dbReference type="Gene3D" id="3.50.50.100">
    <property type="match status" value="1"/>
</dbReference>
<dbReference type="Proteomes" id="UP001239462">
    <property type="component" value="Unassembled WGS sequence"/>
</dbReference>
<dbReference type="SUPFAM" id="SSF51905">
    <property type="entry name" value="FAD/NAD(P)-binding domain"/>
    <property type="match status" value="2"/>
</dbReference>
<accession>A0ABT7PNJ5</accession>
<evidence type="ECO:0000256" key="2">
    <source>
        <dbReference type="ARBA" id="ARBA00022630"/>
    </source>
</evidence>
<evidence type="ECO:0000256" key="4">
    <source>
        <dbReference type="ARBA" id="ARBA00023002"/>
    </source>
</evidence>
<dbReference type="EMBL" id="JASZZN010000018">
    <property type="protein sequence ID" value="MDM4018082.1"/>
    <property type="molecule type" value="Genomic_DNA"/>
</dbReference>
<dbReference type="InterPro" id="IPR023753">
    <property type="entry name" value="FAD/NAD-binding_dom"/>
</dbReference>
<keyword evidence="7" id="KW-1185">Reference proteome</keyword>
<reference evidence="6 7" key="1">
    <citation type="submission" date="2023-06" db="EMBL/GenBank/DDBJ databases">
        <title>Roseiconus lacunae JC819 isolated from Gulf of Mannar region, Tamil Nadu.</title>
        <authorList>
            <person name="Pk S."/>
            <person name="Ch S."/>
            <person name="Ch V.R."/>
        </authorList>
    </citation>
    <scope>NUCLEOTIDE SEQUENCE [LARGE SCALE GENOMIC DNA]</scope>
    <source>
        <strain evidence="6 7">JC819</strain>
    </source>
</reference>